<reference evidence="1" key="1">
    <citation type="submission" date="2020-11" db="EMBL/GenBank/DDBJ databases">
        <title>Whole-genome analyses of Nonomuraea sp. K274.</title>
        <authorList>
            <person name="Veyisoglu A."/>
        </authorList>
    </citation>
    <scope>NUCLEOTIDE SEQUENCE</scope>
    <source>
        <strain evidence="1">K274</strain>
    </source>
</reference>
<name>A0A931ADU9_9ACTN</name>
<dbReference type="RefSeq" id="WP_195898728.1">
    <property type="nucleotide sequence ID" value="NZ_JADOGI010000102.1"/>
</dbReference>
<sequence length="256" mass="27942">MTIEFNAGKPSPARVYDYVLGGKDNFEADRAYADQVMQVFPEGSELAWANRRFMWRSVRFCAGQVDQIVDVGTGIPTSPNVAEVAAGVNPGVTVVGVDNDPVVLSHSRALVKGEGVHIVAGDVRETERVIADIASIVDWSRPVALVLIAVLHFVNDEEDPRRVVAAFRERLAPGSLLVISHATFEEVSKPTLDRIRKANTSSAAPLQLRPTKDIQALFDGVELLDPGVVDVHMWRPDDDSERRIDLRVVGGVGRIS</sequence>
<dbReference type="PIRSF" id="PIRSF017393">
    <property type="entry name" value="MTase_SAV2177"/>
    <property type="match status" value="1"/>
</dbReference>
<comment type="caution">
    <text evidence="1">The sequence shown here is derived from an EMBL/GenBank/DDBJ whole genome shotgun (WGS) entry which is preliminary data.</text>
</comment>
<evidence type="ECO:0000313" key="1">
    <source>
        <dbReference type="EMBL" id="MBF8189795.1"/>
    </source>
</evidence>
<keyword evidence="1" id="KW-0808">Transferase</keyword>
<dbReference type="EMBL" id="JADOGI010000102">
    <property type="protein sequence ID" value="MBF8189795.1"/>
    <property type="molecule type" value="Genomic_DNA"/>
</dbReference>
<dbReference type="GO" id="GO:0032259">
    <property type="term" value="P:methylation"/>
    <property type="evidence" value="ECO:0007669"/>
    <property type="project" value="UniProtKB-KW"/>
</dbReference>
<protein>
    <submittedName>
        <fullName evidence="1">SAM-dependent methyltransferase</fullName>
    </submittedName>
</protein>
<proteinExistence type="predicted"/>
<dbReference type="Gene3D" id="3.40.50.150">
    <property type="entry name" value="Vaccinia Virus protein VP39"/>
    <property type="match status" value="1"/>
</dbReference>
<dbReference type="GO" id="GO:0008168">
    <property type="term" value="F:methyltransferase activity"/>
    <property type="evidence" value="ECO:0007669"/>
    <property type="project" value="UniProtKB-KW"/>
</dbReference>
<dbReference type="Proteomes" id="UP000605361">
    <property type="component" value="Unassembled WGS sequence"/>
</dbReference>
<gene>
    <name evidence="1" type="ORF">ITP53_29510</name>
</gene>
<dbReference type="Pfam" id="PF04672">
    <property type="entry name" value="Methyltransf_19"/>
    <property type="match status" value="1"/>
</dbReference>
<dbReference type="InterPro" id="IPR029063">
    <property type="entry name" value="SAM-dependent_MTases_sf"/>
</dbReference>
<evidence type="ECO:0000313" key="2">
    <source>
        <dbReference type="Proteomes" id="UP000605361"/>
    </source>
</evidence>
<organism evidence="1 2">
    <name type="scientific">Nonomuraea cypriaca</name>
    <dbReference type="NCBI Taxonomy" id="1187855"/>
    <lineage>
        <taxon>Bacteria</taxon>
        <taxon>Bacillati</taxon>
        <taxon>Actinomycetota</taxon>
        <taxon>Actinomycetes</taxon>
        <taxon>Streptosporangiales</taxon>
        <taxon>Streptosporangiaceae</taxon>
        <taxon>Nonomuraea</taxon>
    </lineage>
</organism>
<keyword evidence="1" id="KW-0489">Methyltransferase</keyword>
<dbReference type="SUPFAM" id="SSF53335">
    <property type="entry name" value="S-adenosyl-L-methionine-dependent methyltransferases"/>
    <property type="match status" value="1"/>
</dbReference>
<dbReference type="CDD" id="cd02440">
    <property type="entry name" value="AdoMet_MTases"/>
    <property type="match status" value="1"/>
</dbReference>
<accession>A0A931ADU9</accession>
<keyword evidence="2" id="KW-1185">Reference proteome</keyword>
<dbReference type="InterPro" id="IPR006764">
    <property type="entry name" value="SAM_dep_MeTrfase_SAV2177_type"/>
</dbReference>
<dbReference type="AlphaFoldDB" id="A0A931ADU9"/>